<dbReference type="Gene3D" id="1.10.760.10">
    <property type="entry name" value="Cytochrome c-like domain"/>
    <property type="match status" value="1"/>
</dbReference>
<dbReference type="KEGG" id="xcv:XCV2229"/>
<dbReference type="InterPro" id="IPR050597">
    <property type="entry name" value="Cytochrome_c_Oxidase_Subunit"/>
</dbReference>
<evidence type="ECO:0000313" key="10">
    <source>
        <dbReference type="Proteomes" id="UP000007069"/>
    </source>
</evidence>
<feature type="domain" description="Cytochrome c" evidence="8">
    <location>
        <begin position="99"/>
        <end position="180"/>
    </location>
</feature>
<evidence type="ECO:0000256" key="6">
    <source>
        <dbReference type="PROSITE-ProRule" id="PRU00433"/>
    </source>
</evidence>
<dbReference type="Proteomes" id="UP000007069">
    <property type="component" value="Chromosome"/>
</dbReference>
<dbReference type="GO" id="GO:0020037">
    <property type="term" value="F:heme binding"/>
    <property type="evidence" value="ECO:0007669"/>
    <property type="project" value="InterPro"/>
</dbReference>
<evidence type="ECO:0000256" key="2">
    <source>
        <dbReference type="ARBA" id="ARBA00022617"/>
    </source>
</evidence>
<keyword evidence="4" id="KW-0249">Electron transport</keyword>
<dbReference type="PROSITE" id="PS51007">
    <property type="entry name" value="CYTC"/>
    <property type="match status" value="1"/>
</dbReference>
<dbReference type="eggNOG" id="COG2863">
    <property type="taxonomic scope" value="Bacteria"/>
</dbReference>
<keyword evidence="5 6" id="KW-0408">Iron</keyword>
<keyword evidence="2 6" id="KW-0349">Heme</keyword>
<feature type="region of interest" description="Disordered" evidence="7">
    <location>
        <begin position="74"/>
        <end position="97"/>
    </location>
</feature>
<evidence type="ECO:0000256" key="3">
    <source>
        <dbReference type="ARBA" id="ARBA00022723"/>
    </source>
</evidence>
<reference evidence="9 10" key="1">
    <citation type="journal article" date="2005" name="J. Bacteriol.">
        <title>Insights into genome plasticity and pathogenicity of the plant pathogenic Bacterium Xanthomonas campestris pv. vesicatoria revealed by the complete genome sequence.</title>
        <authorList>
            <person name="Thieme F."/>
            <person name="Koebnik R."/>
            <person name="Bekel T."/>
            <person name="Berger C."/>
            <person name="Boch J."/>
            <person name="Buettner D."/>
            <person name="Caldana C."/>
            <person name="Gaigalat L."/>
            <person name="Goesmann A."/>
            <person name="Kay S."/>
            <person name="Kirchner O."/>
            <person name="Lanz C."/>
            <person name="Linke B."/>
            <person name="McHardy A.C."/>
            <person name="Meyer F."/>
            <person name="Mittenhuber G."/>
            <person name="Nies D.H."/>
            <person name="Niesbach-Kloesgen U."/>
            <person name="Patschkowski T."/>
            <person name="Rueckert C."/>
            <person name="Rupp O."/>
            <person name="Schneicker S."/>
            <person name="Schuster S.C."/>
            <person name="Vorhoelter F.J."/>
            <person name="Weber E."/>
            <person name="Puehler A."/>
            <person name="Bonas U."/>
            <person name="Bartels D."/>
            <person name="Kaiser O."/>
        </authorList>
    </citation>
    <scope>NUCLEOTIDE SEQUENCE [LARGE SCALE GENOMIC DNA]</scope>
    <source>
        <strain evidence="9 10">85-10</strain>
    </source>
</reference>
<dbReference type="InterPro" id="IPR009056">
    <property type="entry name" value="Cyt_c-like_dom"/>
</dbReference>
<accession>Q3BTF3</accession>
<dbReference type="HOGENOM" id="CLU_128253_0_0_6"/>
<dbReference type="SUPFAM" id="SSF46626">
    <property type="entry name" value="Cytochrome c"/>
    <property type="match status" value="1"/>
</dbReference>
<evidence type="ECO:0000313" key="9">
    <source>
        <dbReference type="EMBL" id="CAJ23906.1"/>
    </source>
</evidence>
<evidence type="ECO:0000256" key="4">
    <source>
        <dbReference type="ARBA" id="ARBA00022982"/>
    </source>
</evidence>
<dbReference type="AlphaFoldDB" id="Q3BTF3"/>
<dbReference type="InterPro" id="IPR036909">
    <property type="entry name" value="Cyt_c-like_dom_sf"/>
</dbReference>
<gene>
    <name evidence="9" type="ordered locus">XCV2229</name>
</gene>
<keyword evidence="3 6" id="KW-0479">Metal-binding</keyword>
<feature type="compositionally biased region" description="Low complexity" evidence="7">
    <location>
        <begin position="88"/>
        <end position="97"/>
    </location>
</feature>
<dbReference type="GO" id="GO:0009055">
    <property type="term" value="F:electron transfer activity"/>
    <property type="evidence" value="ECO:0007669"/>
    <property type="project" value="InterPro"/>
</dbReference>
<protein>
    <submittedName>
        <fullName evidence="9">Putative cytochrome</fullName>
    </submittedName>
</protein>
<organism evidence="10">
    <name type="scientific">Xanthomonas euvesicatoria pv. vesicatoria (strain 85-10)</name>
    <name type="common">Xanthomonas campestris pv. vesicatoria</name>
    <dbReference type="NCBI Taxonomy" id="316273"/>
    <lineage>
        <taxon>Bacteria</taxon>
        <taxon>Pseudomonadati</taxon>
        <taxon>Pseudomonadota</taxon>
        <taxon>Gammaproteobacteria</taxon>
        <taxon>Lysobacterales</taxon>
        <taxon>Lysobacteraceae</taxon>
        <taxon>Xanthomonas</taxon>
    </lineage>
</organism>
<sequence length="180" mass="19264">MHMPPMRQRSWSIQLCLFTRFAPRQIAGILGPVPSRPHVRTLNQSSGYETMRPQPLAACLALVVFLPFGGASATPQATPAAPAPPAPAAAVATPAAPTGNPSNGRLLAYTCQGCHGVTGYKNAYPSYRVPKIGGQTSQYLTQALTEYRQGKRKHPTMQAQAQSFSEQDIADISAFLSTLK</sequence>
<dbReference type="STRING" id="456327.BJD11_11250"/>
<dbReference type="EMBL" id="AM039952">
    <property type="protein sequence ID" value="CAJ23906.1"/>
    <property type="molecule type" value="Genomic_DNA"/>
</dbReference>
<keyword evidence="1" id="KW-0813">Transport</keyword>
<evidence type="ECO:0000256" key="7">
    <source>
        <dbReference type="SAM" id="MobiDB-lite"/>
    </source>
</evidence>
<evidence type="ECO:0000256" key="5">
    <source>
        <dbReference type="ARBA" id="ARBA00023004"/>
    </source>
</evidence>
<dbReference type="Pfam" id="PF00034">
    <property type="entry name" value="Cytochrom_C"/>
    <property type="match status" value="1"/>
</dbReference>
<name>Q3BTF3_XANE5</name>
<evidence type="ECO:0000256" key="1">
    <source>
        <dbReference type="ARBA" id="ARBA00022448"/>
    </source>
</evidence>
<evidence type="ECO:0000259" key="8">
    <source>
        <dbReference type="PROSITE" id="PS51007"/>
    </source>
</evidence>
<dbReference type="PANTHER" id="PTHR33751:SF9">
    <property type="entry name" value="CYTOCHROME C4"/>
    <property type="match status" value="1"/>
</dbReference>
<dbReference type="GO" id="GO:0046872">
    <property type="term" value="F:metal ion binding"/>
    <property type="evidence" value="ECO:0007669"/>
    <property type="project" value="UniProtKB-KW"/>
</dbReference>
<dbReference type="PANTHER" id="PTHR33751">
    <property type="entry name" value="CBB3-TYPE CYTOCHROME C OXIDASE SUBUNIT FIXP"/>
    <property type="match status" value="1"/>
</dbReference>
<proteinExistence type="predicted"/>